<dbReference type="EMBL" id="HE806318">
    <property type="protein sequence ID" value="CCH60444.1"/>
    <property type="molecule type" value="Genomic_DNA"/>
</dbReference>
<keyword evidence="2" id="KW-1185">Reference proteome</keyword>
<protein>
    <submittedName>
        <fullName evidence="1">Uncharacterized protein</fullName>
    </submittedName>
</protein>
<gene>
    <name evidence="1" type="primary">TBLA0C06510</name>
    <name evidence="1" type="ORF">TBLA_0C06510</name>
</gene>
<proteinExistence type="predicted"/>
<dbReference type="RefSeq" id="XP_004179963.1">
    <property type="nucleotide sequence ID" value="XM_004179915.1"/>
</dbReference>
<accession>I2H242</accession>
<name>I2H242_HENB6</name>
<dbReference type="HOGENOM" id="CLU_2428566_0_0_1"/>
<dbReference type="GeneID" id="14495424"/>
<reference evidence="1 2" key="1">
    <citation type="journal article" date="2011" name="Proc. Natl. Acad. Sci. U.S.A.">
        <title>Evolutionary erosion of yeast sex chromosomes by mating-type switching accidents.</title>
        <authorList>
            <person name="Gordon J.L."/>
            <person name="Armisen D."/>
            <person name="Proux-Wera E."/>
            <person name="Oheigeartaigh S.S."/>
            <person name="Byrne K.P."/>
            <person name="Wolfe K.H."/>
        </authorList>
    </citation>
    <scope>NUCLEOTIDE SEQUENCE [LARGE SCALE GENOMIC DNA]</scope>
    <source>
        <strain evidence="2">ATCC 34711 / CBS 6284 / DSM 70876 / NBRC 10599 / NRRL Y-10934 / UCD 77-7</strain>
    </source>
</reference>
<dbReference type="KEGG" id="tbl:TBLA_0C06510"/>
<organism evidence="1 2">
    <name type="scientific">Henningerozyma blattae (strain ATCC 34711 / CBS 6284 / DSM 70876 / NBRC 10599 / NRRL Y-10934 / UCD 77-7)</name>
    <name type="common">Yeast</name>
    <name type="synonym">Tetrapisispora blattae</name>
    <dbReference type="NCBI Taxonomy" id="1071380"/>
    <lineage>
        <taxon>Eukaryota</taxon>
        <taxon>Fungi</taxon>
        <taxon>Dikarya</taxon>
        <taxon>Ascomycota</taxon>
        <taxon>Saccharomycotina</taxon>
        <taxon>Saccharomycetes</taxon>
        <taxon>Saccharomycetales</taxon>
        <taxon>Saccharomycetaceae</taxon>
        <taxon>Henningerozyma</taxon>
    </lineage>
</organism>
<sequence>MRIDKKVFSEANRVATQPYFNYLKWSPTSTAMLPSNIRTFYNPVWNNLEEENSISSNSMVKEEQLKEDIPDGEKAFTFDTETMAMLMSSFI</sequence>
<dbReference type="AlphaFoldDB" id="I2H242"/>
<evidence type="ECO:0000313" key="1">
    <source>
        <dbReference type="EMBL" id="CCH60444.1"/>
    </source>
</evidence>
<dbReference type="Proteomes" id="UP000002866">
    <property type="component" value="Chromosome 3"/>
</dbReference>
<dbReference type="InParanoid" id="I2H242"/>
<evidence type="ECO:0000313" key="2">
    <source>
        <dbReference type="Proteomes" id="UP000002866"/>
    </source>
</evidence>